<feature type="compositionally biased region" description="Pro residues" evidence="7">
    <location>
        <begin position="978"/>
        <end position="988"/>
    </location>
</feature>
<feature type="domain" description="Proline-rich transmembrane protein 3/4" evidence="10">
    <location>
        <begin position="456"/>
        <end position="599"/>
    </location>
</feature>
<feature type="region of interest" description="Disordered" evidence="7">
    <location>
        <begin position="132"/>
        <end position="464"/>
    </location>
</feature>
<evidence type="ECO:0000256" key="9">
    <source>
        <dbReference type="SAM" id="SignalP"/>
    </source>
</evidence>
<reference evidence="11" key="1">
    <citation type="submission" date="2025-08" db="UniProtKB">
        <authorList>
            <consortium name="Ensembl"/>
        </authorList>
    </citation>
    <scope>IDENTIFICATION</scope>
</reference>
<feature type="transmembrane region" description="Helical" evidence="8">
    <location>
        <begin position="547"/>
        <end position="568"/>
    </location>
</feature>
<dbReference type="Pfam" id="PF25987">
    <property type="entry name" value="PRRT3"/>
    <property type="match status" value="2"/>
</dbReference>
<evidence type="ECO:0000256" key="4">
    <source>
        <dbReference type="ARBA" id="ARBA00022729"/>
    </source>
</evidence>
<feature type="compositionally biased region" description="Basic and acidic residues" evidence="7">
    <location>
        <begin position="188"/>
        <end position="208"/>
    </location>
</feature>
<feature type="region of interest" description="Disordered" evidence="7">
    <location>
        <begin position="22"/>
        <end position="97"/>
    </location>
</feature>
<evidence type="ECO:0000256" key="8">
    <source>
        <dbReference type="SAM" id="Phobius"/>
    </source>
</evidence>
<feature type="transmembrane region" description="Helical" evidence="8">
    <location>
        <begin position="483"/>
        <end position="507"/>
    </location>
</feature>
<keyword evidence="2" id="KW-0597">Phosphoprotein</keyword>
<keyword evidence="5 8" id="KW-1133">Transmembrane helix</keyword>
<dbReference type="GeneTree" id="ENSGT00730000111360"/>
<sequence>MAAARLVTWGLLLATGVPAGARGTLSAGLSPGGTLQRDRDPLHSPAWGQQRPGPSPAWEASGEPSGAGVPGSERWGGGSLVRWSPPLQAGDATGASLETETTVAGAGTGAWWNGGAAPAVAEEPLVAWQRHEAEGQDSPRGGDLAAPWLCTGDTGPRGAHGHGPGLSGAAPGRAECRRASRHPQPLADRVHHCPDPHAGSGDRDGDSRRPRRGTASAGGIHGGPRHTARSSQQPACPTGHRPPSHEHRASPGSPRQPQLRTASGQTGGPGGDPQPLPGSAQLSLDPGAPCPPAQHPEGPAQPRHCQPWGRSPSHGPRADGAAGTPARPGGCPQHQPRATTCLQHGPPPAQVGAGVVCGTPRQGPSPRGCQCPALPSLAGLLPEDDVGSPQRVRGAVGPVSAPNATEGSPRPTMPEGRSPPPAAPQPPLPRGGRQGGRHSQPPGSHPRRSCSPAAPPPAPGANGTGLRWAELRRRLGFAWEAHVYGVAAVFLLLALGCLAGLAGAAALRPPHLPHVLGAHGLLLAACLLRATFLLLDPYGAWGRLPPRALLLLSTVPFPLLLGAFALLLQRLQRLAQLRLLPARLRGLPALGAAAALRWAAGPGPCCCWGGSGGAGGCCGHPGRDRGVAGGRGCGGGPGRCWRRRWRGCRSAGCSSTALCGCGGSWAPPGRFSRPGWAAQLWLRVGELGTALALLVAAAEPLCCQCRRRSPASHSCWAKALRYFCAGRKAEAPEYPNNCYDWASGGTGGTGGTGPERAPANDISKSLIRNPAEQLPLRALKDSNEAWAAAAGTARMPGLSPKCPNAVAARSCAAFEQGSSPSLGELAFRPPSPIDLRRSIDQALCRRHLLHDGLFGRPRRGSGASLRDSPAPAETPGLGRMARCSSLTDLPGPRQPPGSVTITVTASASSLESSSLKISWNPWRHGLSSPDSLPLDEAPSRAPLLVPAVPPPMGARGPPARPAGRGRWRRRSGSCPPCSRTPPALPCTPAPRRWRTRLRLGGRQGSGRARAARSGQSHPPARGKYVPRHLAPSRQ</sequence>
<evidence type="ECO:0000256" key="1">
    <source>
        <dbReference type="ARBA" id="ARBA00004141"/>
    </source>
</evidence>
<evidence type="ECO:0000256" key="3">
    <source>
        <dbReference type="ARBA" id="ARBA00022692"/>
    </source>
</evidence>
<dbReference type="AlphaFoldDB" id="A0A663ETQ3"/>
<proteinExistence type="predicted"/>
<dbReference type="Ensembl" id="ENSACCT00020015845.1">
    <property type="protein sequence ID" value="ENSACCP00020015191.1"/>
    <property type="gene ID" value="ENSACCG00020010432.1"/>
</dbReference>
<feature type="signal peptide" evidence="9">
    <location>
        <begin position="1"/>
        <end position="21"/>
    </location>
</feature>
<organism evidence="11 12">
    <name type="scientific">Aquila chrysaetos chrysaetos</name>
    <dbReference type="NCBI Taxonomy" id="223781"/>
    <lineage>
        <taxon>Eukaryota</taxon>
        <taxon>Metazoa</taxon>
        <taxon>Chordata</taxon>
        <taxon>Craniata</taxon>
        <taxon>Vertebrata</taxon>
        <taxon>Euteleostomi</taxon>
        <taxon>Archelosauria</taxon>
        <taxon>Archosauria</taxon>
        <taxon>Dinosauria</taxon>
        <taxon>Saurischia</taxon>
        <taxon>Theropoda</taxon>
        <taxon>Coelurosauria</taxon>
        <taxon>Aves</taxon>
        <taxon>Neognathae</taxon>
        <taxon>Neoaves</taxon>
        <taxon>Telluraves</taxon>
        <taxon>Accipitrimorphae</taxon>
        <taxon>Accipitriformes</taxon>
        <taxon>Accipitridae</taxon>
        <taxon>Accipitrinae</taxon>
        <taxon>Aquila</taxon>
    </lineage>
</organism>
<dbReference type="InParanoid" id="A0A663ETQ3"/>
<name>A0A663ETQ3_AQUCH</name>
<evidence type="ECO:0000256" key="6">
    <source>
        <dbReference type="ARBA" id="ARBA00023136"/>
    </source>
</evidence>
<dbReference type="PANTHER" id="PTHR47400:SF1">
    <property type="entry name" value="PROLINE-RICH TRANSMEMBRANE PROTEIN 3"/>
    <property type="match status" value="1"/>
</dbReference>
<evidence type="ECO:0000256" key="7">
    <source>
        <dbReference type="SAM" id="MobiDB-lite"/>
    </source>
</evidence>
<reference evidence="11" key="2">
    <citation type="submission" date="2025-09" db="UniProtKB">
        <authorList>
            <consortium name="Ensembl"/>
        </authorList>
    </citation>
    <scope>IDENTIFICATION</scope>
</reference>
<feature type="transmembrane region" description="Helical" evidence="8">
    <location>
        <begin position="514"/>
        <end position="535"/>
    </location>
</feature>
<feature type="chain" id="PRO_5025629497" evidence="9">
    <location>
        <begin position="22"/>
        <end position="1034"/>
    </location>
</feature>
<feature type="domain" description="Proline-rich transmembrane protein 3/4" evidence="10">
    <location>
        <begin position="657"/>
        <end position="724"/>
    </location>
</feature>
<evidence type="ECO:0000313" key="12">
    <source>
        <dbReference type="Proteomes" id="UP000472275"/>
    </source>
</evidence>
<evidence type="ECO:0000313" key="11">
    <source>
        <dbReference type="Ensembl" id="ENSACCP00020015191.1"/>
    </source>
</evidence>
<dbReference type="InterPro" id="IPR043242">
    <property type="entry name" value="PRRT3"/>
</dbReference>
<keyword evidence="4 9" id="KW-0732">Signal</keyword>
<feature type="compositionally biased region" description="Pro residues" evidence="7">
    <location>
        <begin position="417"/>
        <end position="429"/>
    </location>
</feature>
<keyword evidence="6 8" id="KW-0472">Membrane</keyword>
<evidence type="ECO:0000259" key="10">
    <source>
        <dbReference type="Pfam" id="PF25987"/>
    </source>
</evidence>
<feature type="region of interest" description="Disordered" evidence="7">
    <location>
        <begin position="855"/>
        <end position="879"/>
    </location>
</feature>
<keyword evidence="3 8" id="KW-0812">Transmembrane</keyword>
<dbReference type="Proteomes" id="UP000472275">
    <property type="component" value="Chromosome 20"/>
</dbReference>
<feature type="region of interest" description="Disordered" evidence="7">
    <location>
        <begin position="944"/>
        <end position="1034"/>
    </location>
</feature>
<keyword evidence="12" id="KW-1185">Reference proteome</keyword>
<comment type="subcellular location">
    <subcellularLocation>
        <location evidence="1">Membrane</location>
        <topology evidence="1">Multi-pass membrane protein</topology>
    </subcellularLocation>
</comment>
<feature type="compositionally biased region" description="Polar residues" evidence="7">
    <location>
        <begin position="253"/>
        <end position="263"/>
    </location>
</feature>
<dbReference type="InterPro" id="IPR059081">
    <property type="entry name" value="PRRT3-4"/>
</dbReference>
<feature type="compositionally biased region" description="Low complexity" evidence="7">
    <location>
        <begin position="953"/>
        <end position="962"/>
    </location>
</feature>
<feature type="compositionally biased region" description="Low complexity" evidence="7">
    <location>
        <begin position="1005"/>
        <end position="1015"/>
    </location>
</feature>
<protein>
    <submittedName>
        <fullName evidence="11">Proline rich transmembrane protein 3</fullName>
    </submittedName>
</protein>
<dbReference type="PANTHER" id="PTHR47400">
    <property type="entry name" value="PROLINE-RICH TRANSMEMBRANE PROTEIN 3"/>
    <property type="match status" value="1"/>
</dbReference>
<evidence type="ECO:0000256" key="2">
    <source>
        <dbReference type="ARBA" id="ARBA00022553"/>
    </source>
</evidence>
<accession>A0A663ETQ3</accession>
<evidence type="ECO:0000256" key="5">
    <source>
        <dbReference type="ARBA" id="ARBA00022989"/>
    </source>
</evidence>